<evidence type="ECO:0000256" key="4">
    <source>
        <dbReference type="HAMAP-Rule" id="MF_01420"/>
    </source>
</evidence>
<dbReference type="Gene3D" id="3.10.28.10">
    <property type="entry name" value="Homing endonucleases"/>
    <property type="match status" value="1"/>
</dbReference>
<dbReference type="Pfam" id="PF02650">
    <property type="entry name" value="HTH_WhiA"/>
    <property type="match status" value="1"/>
</dbReference>
<dbReference type="NCBIfam" id="TIGR00647">
    <property type="entry name" value="DNA_bind_WhiA"/>
    <property type="match status" value="1"/>
</dbReference>
<evidence type="ECO:0000256" key="2">
    <source>
        <dbReference type="ARBA" id="ARBA00023125"/>
    </source>
</evidence>
<dbReference type="GO" id="GO:0003677">
    <property type="term" value="F:DNA binding"/>
    <property type="evidence" value="ECO:0007669"/>
    <property type="project" value="UniProtKB-UniRule"/>
</dbReference>
<evidence type="ECO:0000256" key="3">
    <source>
        <dbReference type="ARBA" id="ARBA00023306"/>
    </source>
</evidence>
<accession>A0A6N2S5Y6</accession>
<dbReference type="EMBL" id="CACRSL010000003">
    <property type="protein sequence ID" value="VYS88767.1"/>
    <property type="molecule type" value="Genomic_DNA"/>
</dbReference>
<organism evidence="7">
    <name type="scientific">uncultured Anaerotruncus sp</name>
    <dbReference type="NCBI Taxonomy" id="905011"/>
    <lineage>
        <taxon>Bacteria</taxon>
        <taxon>Bacillati</taxon>
        <taxon>Bacillota</taxon>
        <taxon>Clostridia</taxon>
        <taxon>Eubacteriales</taxon>
        <taxon>Oscillospiraceae</taxon>
        <taxon>Anaerotruncus</taxon>
        <taxon>environmental samples</taxon>
    </lineage>
</organism>
<dbReference type="GO" id="GO:0043937">
    <property type="term" value="P:regulation of sporulation"/>
    <property type="evidence" value="ECO:0007669"/>
    <property type="project" value="InterPro"/>
</dbReference>
<proteinExistence type="inferred from homology"/>
<protein>
    <recommendedName>
        <fullName evidence="4">Probable cell division protein WhiA</fullName>
    </recommendedName>
</protein>
<evidence type="ECO:0000313" key="7">
    <source>
        <dbReference type="EMBL" id="VYS88767.1"/>
    </source>
</evidence>
<keyword evidence="3 4" id="KW-0131">Cell cycle</keyword>
<sequence length="308" mass="34415">MTFTYKIKSEIYRSKAFRGPRRAAQAYGLLLFGKHFGEEAIGLVTENKRVTKLYANAITDLVGITESITIKETKHTGNSVFAVSVDSREDREKVLAFFGHREGAEGIRMENLAEEGDLAAFLSGVFLACGNVTDPQKSYHLEFVVPSPGLAQPLCDAIGLILPTPKLTRRRGQEIVYYKESENIEDLLATIGASTAALELMEVKIYKDMRNKVNRVTNCETANIEKTVTAAMQQIEDINLILRERGEGALEDDLRELAFLRLQNPEMSLRELGENLSENISRSGVNHRLKRIGALADEIRRIQTAARK</sequence>
<dbReference type="HAMAP" id="MF_01420">
    <property type="entry name" value="HTH_type_WhiA"/>
    <property type="match status" value="1"/>
</dbReference>
<dbReference type="AlphaFoldDB" id="A0A6N2S5Y6"/>
<dbReference type="PANTHER" id="PTHR37307:SF1">
    <property type="entry name" value="CELL DIVISION PROTEIN WHIA-RELATED"/>
    <property type="match status" value="1"/>
</dbReference>
<name>A0A6N2S5Y6_9FIRM</name>
<evidence type="ECO:0000259" key="6">
    <source>
        <dbReference type="Pfam" id="PF14527"/>
    </source>
</evidence>
<dbReference type="GO" id="GO:0051301">
    <property type="term" value="P:cell division"/>
    <property type="evidence" value="ECO:0007669"/>
    <property type="project" value="UniProtKB-UniRule"/>
</dbReference>
<keyword evidence="2 4" id="KW-0238">DNA-binding</keyword>
<dbReference type="InterPro" id="IPR039518">
    <property type="entry name" value="WhiA_LAGLIDADG_dom"/>
</dbReference>
<feature type="domain" description="Sporulation regulator WhiA C-terminal" evidence="5">
    <location>
        <begin position="213"/>
        <end position="296"/>
    </location>
</feature>
<dbReference type="SUPFAM" id="SSF55608">
    <property type="entry name" value="Homing endonucleases"/>
    <property type="match status" value="1"/>
</dbReference>
<dbReference type="InterPro" id="IPR023054">
    <property type="entry name" value="Sporulation_regulator_WhiA_C"/>
</dbReference>
<dbReference type="Pfam" id="PF14527">
    <property type="entry name" value="LAGLIDADG_WhiA"/>
    <property type="match status" value="1"/>
</dbReference>
<comment type="similarity">
    <text evidence="4">Belongs to the WhiA family.</text>
</comment>
<keyword evidence="1 4" id="KW-0132">Cell division</keyword>
<dbReference type="InterPro" id="IPR003802">
    <property type="entry name" value="Sporulation_regulator_WhiA"/>
</dbReference>
<dbReference type="PANTHER" id="PTHR37307">
    <property type="entry name" value="CELL DIVISION PROTEIN WHIA-RELATED"/>
    <property type="match status" value="1"/>
</dbReference>
<dbReference type="InterPro" id="IPR027434">
    <property type="entry name" value="Homing_endonucl"/>
</dbReference>
<gene>
    <name evidence="4 7" type="primary">whiA</name>
    <name evidence="7" type="ORF">AULFYP135_00777</name>
</gene>
<feature type="domain" description="WhiA LAGLIDADG-like" evidence="6">
    <location>
        <begin position="119"/>
        <end position="210"/>
    </location>
</feature>
<reference evidence="7" key="1">
    <citation type="submission" date="2019-11" db="EMBL/GenBank/DDBJ databases">
        <authorList>
            <person name="Feng L."/>
        </authorList>
    </citation>
    <scope>NUCLEOTIDE SEQUENCE</scope>
    <source>
        <strain evidence="7">AundefinedLFYP135</strain>
    </source>
</reference>
<evidence type="ECO:0000256" key="1">
    <source>
        <dbReference type="ARBA" id="ARBA00022618"/>
    </source>
</evidence>
<comment type="function">
    <text evidence="4">Involved in cell division and chromosome segregation.</text>
</comment>
<evidence type="ECO:0000259" key="5">
    <source>
        <dbReference type="Pfam" id="PF02650"/>
    </source>
</evidence>